<dbReference type="Proteomes" id="UP000192602">
    <property type="component" value="Unassembled WGS sequence"/>
</dbReference>
<name>A0A1W1WV85_9BACT</name>
<keyword evidence="1" id="KW-1133">Transmembrane helix</keyword>
<dbReference type="AlphaFoldDB" id="A0A1W1WV85"/>
<organism evidence="2 3">
    <name type="scientific">Nitratiruptor tergarcus DSM 16512</name>
    <dbReference type="NCBI Taxonomy" id="1069081"/>
    <lineage>
        <taxon>Bacteria</taxon>
        <taxon>Pseudomonadati</taxon>
        <taxon>Campylobacterota</taxon>
        <taxon>Epsilonproteobacteria</taxon>
        <taxon>Nautiliales</taxon>
        <taxon>Nitratiruptoraceae</taxon>
        <taxon>Nitratiruptor</taxon>
    </lineage>
</organism>
<proteinExistence type="predicted"/>
<keyword evidence="1" id="KW-0472">Membrane</keyword>
<feature type="transmembrane region" description="Helical" evidence="1">
    <location>
        <begin position="6"/>
        <end position="25"/>
    </location>
</feature>
<reference evidence="3" key="1">
    <citation type="submission" date="2017-04" db="EMBL/GenBank/DDBJ databases">
        <authorList>
            <person name="Varghese N."/>
            <person name="Submissions S."/>
        </authorList>
    </citation>
    <scope>NUCLEOTIDE SEQUENCE [LARGE SCALE GENOMIC DNA]</scope>
    <source>
        <strain evidence="3">DSM 16512</strain>
    </source>
</reference>
<sequence length="135" mass="16047">MNRINPFYILLFLLIVFGITLLQNFKLKKELSIQNQKVEEMKKVAIKMNTLKNYWGDKKKQKSRVLALLKEPFVAKFLKDAHKNVDRYKVFLENVDAKSADLIFNKILNEFIKVNSIQIKRKNQKSINIQMEFKL</sequence>
<evidence type="ECO:0000313" key="3">
    <source>
        <dbReference type="Proteomes" id="UP000192602"/>
    </source>
</evidence>
<gene>
    <name evidence="2" type="ORF">SAMN05660197_2029</name>
</gene>
<dbReference type="STRING" id="1069081.SAMN05660197_2029"/>
<keyword evidence="3" id="KW-1185">Reference proteome</keyword>
<dbReference type="RefSeq" id="WP_084276643.1">
    <property type="nucleotide sequence ID" value="NZ_AP026672.1"/>
</dbReference>
<evidence type="ECO:0000313" key="2">
    <source>
        <dbReference type="EMBL" id="SMC10187.1"/>
    </source>
</evidence>
<accession>A0A1W1WV85</accession>
<keyword evidence="1" id="KW-0812">Transmembrane</keyword>
<protein>
    <submittedName>
        <fullName evidence="2">Uncharacterized protein</fullName>
    </submittedName>
</protein>
<evidence type="ECO:0000256" key="1">
    <source>
        <dbReference type="SAM" id="Phobius"/>
    </source>
</evidence>
<dbReference type="EMBL" id="FWWZ01000002">
    <property type="protein sequence ID" value="SMC10187.1"/>
    <property type="molecule type" value="Genomic_DNA"/>
</dbReference>